<sequence length="103" mass="11814">MRWLQKGGDPGRERAIAPVDPPVHERDVGVVEGELSREEHEEDDPARPRFGARPVVPLMTYTVNEPCGQDCRLVADVWPFKHMSIDRPILVAFHEHWRSDPPQ</sequence>
<evidence type="ECO:0000256" key="1">
    <source>
        <dbReference type="SAM" id="MobiDB-lite"/>
    </source>
</evidence>
<feature type="region of interest" description="Disordered" evidence="1">
    <location>
        <begin position="1"/>
        <end position="26"/>
    </location>
</feature>
<proteinExistence type="predicted"/>
<dbReference type="AlphaFoldDB" id="A0A6V7PX36"/>
<reference evidence="2" key="1">
    <citation type="submission" date="2020-07" db="EMBL/GenBank/DDBJ databases">
        <authorList>
            <person name="Lin J."/>
        </authorList>
    </citation>
    <scope>NUCLEOTIDE SEQUENCE</scope>
</reference>
<protein>
    <submittedName>
        <fullName evidence="2">Uncharacterized protein</fullName>
    </submittedName>
</protein>
<organism evidence="2">
    <name type="scientific">Ananas comosus var. bracteatus</name>
    <name type="common">red pineapple</name>
    <dbReference type="NCBI Taxonomy" id="296719"/>
    <lineage>
        <taxon>Eukaryota</taxon>
        <taxon>Viridiplantae</taxon>
        <taxon>Streptophyta</taxon>
        <taxon>Embryophyta</taxon>
        <taxon>Tracheophyta</taxon>
        <taxon>Spermatophyta</taxon>
        <taxon>Magnoliopsida</taxon>
        <taxon>Liliopsida</taxon>
        <taxon>Poales</taxon>
        <taxon>Bromeliaceae</taxon>
        <taxon>Bromelioideae</taxon>
        <taxon>Ananas</taxon>
    </lineage>
</organism>
<accession>A0A6V7PX36</accession>
<gene>
    <name evidence="2" type="ORF">CB5_LOCUS18526</name>
</gene>
<evidence type="ECO:0000313" key="2">
    <source>
        <dbReference type="EMBL" id="CAD1835315.1"/>
    </source>
</evidence>
<dbReference type="EMBL" id="LR862153">
    <property type="protein sequence ID" value="CAD1835315.1"/>
    <property type="molecule type" value="Genomic_DNA"/>
</dbReference>
<name>A0A6V7PX36_ANACO</name>